<dbReference type="Proteomes" id="UP001320876">
    <property type="component" value="Unassembled WGS sequence"/>
</dbReference>
<organism evidence="1 2">
    <name type="scientific">Luteolibacter arcticus</name>
    <dbReference type="NCBI Taxonomy" id="1581411"/>
    <lineage>
        <taxon>Bacteria</taxon>
        <taxon>Pseudomonadati</taxon>
        <taxon>Verrucomicrobiota</taxon>
        <taxon>Verrucomicrobiia</taxon>
        <taxon>Verrucomicrobiales</taxon>
        <taxon>Verrucomicrobiaceae</taxon>
        <taxon>Luteolibacter</taxon>
    </lineage>
</organism>
<evidence type="ECO:0008006" key="3">
    <source>
        <dbReference type="Google" id="ProtNLM"/>
    </source>
</evidence>
<dbReference type="EMBL" id="JAPDDT010000001">
    <property type="protein sequence ID" value="MCW1921632.1"/>
    <property type="molecule type" value="Genomic_DNA"/>
</dbReference>
<evidence type="ECO:0000313" key="1">
    <source>
        <dbReference type="EMBL" id="MCW1921632.1"/>
    </source>
</evidence>
<name>A0ABT3GDD2_9BACT</name>
<gene>
    <name evidence="1" type="ORF">OKA05_03650</name>
</gene>
<keyword evidence="2" id="KW-1185">Reference proteome</keyword>
<evidence type="ECO:0000313" key="2">
    <source>
        <dbReference type="Proteomes" id="UP001320876"/>
    </source>
</evidence>
<dbReference type="RefSeq" id="WP_264485741.1">
    <property type="nucleotide sequence ID" value="NZ_JAPDDT010000001.1"/>
</dbReference>
<protein>
    <recommendedName>
        <fullName evidence="3">Type II secretion system protein</fullName>
    </recommendedName>
</protein>
<reference evidence="1 2" key="1">
    <citation type="submission" date="2022-10" db="EMBL/GenBank/DDBJ databases">
        <title>Luteolibacter arcticus strain CCTCC AB 2014275, whole genome shotgun sequencing project.</title>
        <authorList>
            <person name="Zhao G."/>
            <person name="Shen L."/>
        </authorList>
    </citation>
    <scope>NUCLEOTIDE SEQUENCE [LARGE SCALE GENOMIC DNA]</scope>
    <source>
        <strain evidence="1 2">CCTCC AB 2014275</strain>
    </source>
</reference>
<accession>A0ABT3GDD2</accession>
<sequence length="151" mass="16241">MKSGSMLVEAAISMTLLGILGLTLLKLSLNVTAPRQWTLQQSITDAYLTFEKASAQRLPFAELTGSQSLWPAQPSVAASSVVLGRLPGGQPITGTVSRTRFPDSNNLPAKGGSGTTVTNPSGMEVWRFQSIIRYELGGRTYLKSRTVIRSQ</sequence>
<proteinExistence type="predicted"/>
<comment type="caution">
    <text evidence="1">The sequence shown here is derived from an EMBL/GenBank/DDBJ whole genome shotgun (WGS) entry which is preliminary data.</text>
</comment>